<sequence>MVAMKKSALALAMAAAVSAQNSSVINVFIPDADDQTLLGSLIASDASKTTMAISCPTNADMSECGFGPDAVTITFGPSTFRAAETLDPLSLVLDCNVKGTTAATCTETYIGPADILDTETATATDSSTVTDTDTKMITTTTTTVLSQSEIVFIPVTITAFADSSNNTGASTTGASGSASTASSTGSESSGAASSSTSTSTSATGIATDQGSSGVSIGATRWELVSAAGAGLIGLTLILL</sequence>
<dbReference type="RefSeq" id="XP_016254497.1">
    <property type="nucleotide sequence ID" value="XM_016387569.1"/>
</dbReference>
<dbReference type="STRING" id="569365.A0A0D2A1N1"/>
<feature type="chain" id="PRO_5002238109" description="GPI anchored protein" evidence="2">
    <location>
        <begin position="20"/>
        <end position="239"/>
    </location>
</feature>
<dbReference type="PANTHER" id="PTHR40640">
    <property type="entry name" value="ANCHORED GLYCOPROTEIN, PUTATIVE (AFU_ORTHOLOGUE AFUA_8G04860)-RELATED"/>
    <property type="match status" value="1"/>
</dbReference>
<feature type="region of interest" description="Disordered" evidence="1">
    <location>
        <begin position="168"/>
        <end position="212"/>
    </location>
</feature>
<evidence type="ECO:0000313" key="3">
    <source>
        <dbReference type="EMBL" id="KIW34281.1"/>
    </source>
</evidence>
<keyword evidence="2" id="KW-0732">Signal</keyword>
<keyword evidence="4" id="KW-1185">Reference proteome</keyword>
<proteinExistence type="predicted"/>
<evidence type="ECO:0000313" key="4">
    <source>
        <dbReference type="Proteomes" id="UP000054466"/>
    </source>
</evidence>
<dbReference type="GeneID" id="27340263"/>
<dbReference type="Proteomes" id="UP000054466">
    <property type="component" value="Unassembled WGS sequence"/>
</dbReference>
<dbReference type="PANTHER" id="PTHR40640:SF1">
    <property type="entry name" value="ANCHORED GLYCOPROTEIN, PUTATIVE (AFU_ORTHOLOGUE AFUA_8G04860)-RELATED"/>
    <property type="match status" value="1"/>
</dbReference>
<dbReference type="HOGENOM" id="CLU_099918_0_0_1"/>
<organism evidence="3 4">
    <name type="scientific">Cladophialophora immunda</name>
    <dbReference type="NCBI Taxonomy" id="569365"/>
    <lineage>
        <taxon>Eukaryota</taxon>
        <taxon>Fungi</taxon>
        <taxon>Dikarya</taxon>
        <taxon>Ascomycota</taxon>
        <taxon>Pezizomycotina</taxon>
        <taxon>Eurotiomycetes</taxon>
        <taxon>Chaetothyriomycetidae</taxon>
        <taxon>Chaetothyriales</taxon>
        <taxon>Herpotrichiellaceae</taxon>
        <taxon>Cladophialophora</taxon>
    </lineage>
</organism>
<name>A0A0D2A1N1_9EURO</name>
<feature type="compositionally biased region" description="Low complexity" evidence="1">
    <location>
        <begin position="168"/>
        <end position="207"/>
    </location>
</feature>
<evidence type="ECO:0008006" key="5">
    <source>
        <dbReference type="Google" id="ProtNLM"/>
    </source>
</evidence>
<protein>
    <recommendedName>
        <fullName evidence="5">GPI anchored protein</fullName>
    </recommendedName>
</protein>
<dbReference type="AlphaFoldDB" id="A0A0D2A1N1"/>
<accession>A0A0D2A1N1</accession>
<evidence type="ECO:0000256" key="2">
    <source>
        <dbReference type="SAM" id="SignalP"/>
    </source>
</evidence>
<feature type="signal peptide" evidence="2">
    <location>
        <begin position="1"/>
        <end position="19"/>
    </location>
</feature>
<gene>
    <name evidence="3" type="ORF">PV07_01069</name>
</gene>
<dbReference type="VEuPathDB" id="FungiDB:PV07_01069"/>
<evidence type="ECO:0000256" key="1">
    <source>
        <dbReference type="SAM" id="MobiDB-lite"/>
    </source>
</evidence>
<reference evidence="3 4" key="1">
    <citation type="submission" date="2015-01" db="EMBL/GenBank/DDBJ databases">
        <title>The Genome Sequence of Cladophialophora immunda CBS83496.</title>
        <authorList>
            <consortium name="The Broad Institute Genomics Platform"/>
            <person name="Cuomo C."/>
            <person name="de Hoog S."/>
            <person name="Gorbushina A."/>
            <person name="Stielow B."/>
            <person name="Teixiera M."/>
            <person name="Abouelleil A."/>
            <person name="Chapman S.B."/>
            <person name="Priest M."/>
            <person name="Young S.K."/>
            <person name="Wortman J."/>
            <person name="Nusbaum C."/>
            <person name="Birren B."/>
        </authorList>
    </citation>
    <scope>NUCLEOTIDE SEQUENCE [LARGE SCALE GENOMIC DNA]</scope>
    <source>
        <strain evidence="3 4">CBS 83496</strain>
    </source>
</reference>
<dbReference type="OrthoDB" id="4991875at2759"/>
<dbReference type="EMBL" id="KN847040">
    <property type="protein sequence ID" value="KIW34281.1"/>
    <property type="molecule type" value="Genomic_DNA"/>
</dbReference>